<dbReference type="SUPFAM" id="SSF51069">
    <property type="entry name" value="Carbonic anhydrase"/>
    <property type="match status" value="1"/>
</dbReference>
<accession>A0A3G5AI78</accession>
<evidence type="ECO:0000256" key="1">
    <source>
        <dbReference type="ARBA" id="ARBA00003588"/>
    </source>
</evidence>
<keyword evidence="5" id="KW-0479">Metal-binding</keyword>
<protein>
    <recommendedName>
        <fullName evidence="9">Cell surface-binding protein OPG105</fullName>
        <ecNumber evidence="4">4.2.1.1</ecNumber>
    </recommendedName>
    <alternativeName>
        <fullName evidence="8">Carbonic anhydrase homolog</fullName>
    </alternativeName>
</protein>
<dbReference type="InterPro" id="IPR023561">
    <property type="entry name" value="Carbonic_anhydrase_a-class"/>
</dbReference>
<evidence type="ECO:0000256" key="4">
    <source>
        <dbReference type="ARBA" id="ARBA00012925"/>
    </source>
</evidence>
<dbReference type="PANTHER" id="PTHR18952:SF265">
    <property type="entry name" value="CARBONIC ANHYDRASE"/>
    <property type="match status" value="1"/>
</dbReference>
<evidence type="ECO:0000256" key="8">
    <source>
        <dbReference type="ARBA" id="ARBA00030449"/>
    </source>
</evidence>
<dbReference type="PANTHER" id="PTHR18952">
    <property type="entry name" value="CARBONIC ANHYDRASE"/>
    <property type="match status" value="1"/>
</dbReference>
<feature type="domain" description="Alpha-carbonic anhydrase" evidence="11">
    <location>
        <begin position="29"/>
        <end position="285"/>
    </location>
</feature>
<name>A0A3G5AI78_9VIRU</name>
<proteinExistence type="inferred from homology"/>
<evidence type="ECO:0000256" key="3">
    <source>
        <dbReference type="ARBA" id="ARBA00011748"/>
    </source>
</evidence>
<dbReference type="GO" id="GO:0004089">
    <property type="term" value="F:carbonate dehydratase activity"/>
    <property type="evidence" value="ECO:0007669"/>
    <property type="project" value="UniProtKB-EC"/>
</dbReference>
<dbReference type="GO" id="GO:0008270">
    <property type="term" value="F:zinc ion binding"/>
    <property type="evidence" value="ECO:0007669"/>
    <property type="project" value="InterPro"/>
</dbReference>
<dbReference type="EMBL" id="MK072518">
    <property type="protein sequence ID" value="AYV86880.1"/>
    <property type="molecule type" value="Genomic_DNA"/>
</dbReference>
<comment type="subunit">
    <text evidence="3">Homodimer; disulfide-linked.</text>
</comment>
<dbReference type="EC" id="4.2.1.1" evidence="4"/>
<evidence type="ECO:0000256" key="7">
    <source>
        <dbReference type="ARBA" id="ARBA00023239"/>
    </source>
</evidence>
<evidence type="ECO:0000256" key="5">
    <source>
        <dbReference type="ARBA" id="ARBA00022723"/>
    </source>
</evidence>
<reference evidence="12" key="1">
    <citation type="submission" date="2018-10" db="EMBL/GenBank/DDBJ databases">
        <title>Hidden diversity of soil giant viruses.</title>
        <authorList>
            <person name="Schulz F."/>
            <person name="Alteio L."/>
            <person name="Goudeau D."/>
            <person name="Ryan E.M."/>
            <person name="Malmstrom R.R."/>
            <person name="Blanchard J."/>
            <person name="Woyke T."/>
        </authorList>
    </citation>
    <scope>NUCLEOTIDE SEQUENCE</scope>
    <source>
        <strain evidence="12">SYV1</strain>
    </source>
</reference>
<evidence type="ECO:0000259" key="11">
    <source>
        <dbReference type="SMART" id="SM01057"/>
    </source>
</evidence>
<comment type="similarity">
    <text evidence="2">Belongs to the alpha-carbonic anhydrase family.</text>
</comment>
<dbReference type="Gene3D" id="3.10.200.10">
    <property type="entry name" value="Alpha carbonic anhydrase"/>
    <property type="match status" value="1"/>
</dbReference>
<dbReference type="InterPro" id="IPR036398">
    <property type="entry name" value="CA_dom_sf"/>
</dbReference>
<dbReference type="Pfam" id="PF00194">
    <property type="entry name" value="Carb_anhydrase"/>
    <property type="match status" value="1"/>
</dbReference>
<organism evidence="12">
    <name type="scientific">Sylvanvirus sp</name>
    <dbReference type="NCBI Taxonomy" id="2487774"/>
    <lineage>
        <taxon>Viruses</taxon>
    </lineage>
</organism>
<evidence type="ECO:0000256" key="10">
    <source>
        <dbReference type="ARBA" id="ARBA00048348"/>
    </source>
</evidence>
<comment type="function">
    <text evidence="1">Binds to chondroitin sulfate on the cell surface to provide virion attachment to target cell.</text>
</comment>
<evidence type="ECO:0000256" key="6">
    <source>
        <dbReference type="ARBA" id="ARBA00022833"/>
    </source>
</evidence>
<evidence type="ECO:0000256" key="9">
    <source>
        <dbReference type="ARBA" id="ARBA00034849"/>
    </source>
</evidence>
<dbReference type="SMART" id="SM01057">
    <property type="entry name" value="Carb_anhydrase"/>
    <property type="match status" value="1"/>
</dbReference>
<keyword evidence="6" id="KW-0862">Zinc</keyword>
<comment type="catalytic activity">
    <reaction evidence="10">
        <text>hydrogencarbonate + H(+) = CO2 + H2O</text>
        <dbReference type="Rhea" id="RHEA:10748"/>
        <dbReference type="ChEBI" id="CHEBI:15377"/>
        <dbReference type="ChEBI" id="CHEBI:15378"/>
        <dbReference type="ChEBI" id="CHEBI:16526"/>
        <dbReference type="ChEBI" id="CHEBI:17544"/>
        <dbReference type="EC" id="4.2.1.1"/>
    </reaction>
</comment>
<dbReference type="InterPro" id="IPR001148">
    <property type="entry name" value="CA_dom"/>
</dbReference>
<evidence type="ECO:0000256" key="2">
    <source>
        <dbReference type="ARBA" id="ARBA00010718"/>
    </source>
</evidence>
<keyword evidence="7" id="KW-0456">Lyase</keyword>
<gene>
    <name evidence="12" type="ORF">Sylvanvirus12_12</name>
</gene>
<evidence type="ECO:0000313" key="12">
    <source>
        <dbReference type="EMBL" id="AYV86880.1"/>
    </source>
</evidence>
<sequence length="286" mass="32499">MDFLCIQTKDKSFEQKEKKIIYFYQLSMLSYFQHTPCPIDDPVCNKTKNGDHPLIGIIYYQSPIDLRRSDIFFKVHQTLSTHGKNTGAKFNPTTQNYEVGDDVKVLISANGRTYRLDEYHVHVKVGSEHAIEGKKADAELHYVFVQIDDDCPEGKIGKLHFGCSKDSYESKDSKPRICSDICGGHGVASANHLVLARLINFADRPMKDLHTLQVKLPKTSYFEYSGTLTAIPKNNPSHLPNNYAPVLFIVAEHHLKWNRKNFNALNSKTSRPLQPLDGRVLLHSKV</sequence>